<keyword evidence="10" id="KW-0328">Glycosyltransferase</keyword>
<reference evidence="11" key="1">
    <citation type="journal article" date="2019" name="Int. J. Syst. Evol. Microbiol.">
        <title>The Global Catalogue of Microorganisms (GCM) 10K type strain sequencing project: providing services to taxonomists for standard genome sequencing and annotation.</title>
        <authorList>
            <consortium name="The Broad Institute Genomics Platform"/>
            <consortium name="The Broad Institute Genome Sequencing Center for Infectious Disease"/>
            <person name="Wu L."/>
            <person name="Ma J."/>
        </authorList>
    </citation>
    <scope>NUCLEOTIDE SEQUENCE [LARGE SCALE GENOMIC DNA]</scope>
    <source>
        <strain evidence="11">CCUG 36916</strain>
    </source>
</reference>
<protein>
    <submittedName>
        <fullName evidence="10">Glycosyltransferase family 87 protein</fullName>
        <ecNumber evidence="10">2.4.-.-</ecNumber>
    </submittedName>
</protein>
<keyword evidence="3 10" id="KW-0808">Transferase</keyword>
<comment type="subcellular location">
    <subcellularLocation>
        <location evidence="1">Cell membrane</location>
        <topology evidence="1">Multi-pass membrane protein</topology>
    </subcellularLocation>
</comment>
<dbReference type="GO" id="GO:0016757">
    <property type="term" value="F:glycosyltransferase activity"/>
    <property type="evidence" value="ECO:0007669"/>
    <property type="project" value="UniProtKB-KW"/>
</dbReference>
<feature type="transmembrane region" description="Helical" evidence="9">
    <location>
        <begin position="120"/>
        <end position="148"/>
    </location>
</feature>
<feature type="transmembrane region" description="Helical" evidence="9">
    <location>
        <begin position="391"/>
        <end position="411"/>
    </location>
</feature>
<feature type="transmembrane region" description="Helical" evidence="9">
    <location>
        <begin position="33"/>
        <end position="54"/>
    </location>
</feature>
<evidence type="ECO:0000256" key="5">
    <source>
        <dbReference type="ARBA" id="ARBA00022989"/>
    </source>
</evidence>
<dbReference type="Proteomes" id="UP001596237">
    <property type="component" value="Unassembled WGS sequence"/>
</dbReference>
<feature type="region of interest" description="Disordered" evidence="8">
    <location>
        <begin position="1"/>
        <end position="28"/>
    </location>
</feature>
<gene>
    <name evidence="10" type="ORF">ACFQDP_19110</name>
</gene>
<feature type="compositionally biased region" description="Polar residues" evidence="8">
    <location>
        <begin position="1"/>
        <end position="10"/>
    </location>
</feature>
<evidence type="ECO:0000256" key="8">
    <source>
        <dbReference type="SAM" id="MobiDB-lite"/>
    </source>
</evidence>
<dbReference type="RefSeq" id="WP_378741358.1">
    <property type="nucleotide sequence ID" value="NZ_JBHSTT010000074.1"/>
</dbReference>
<keyword evidence="5 9" id="KW-1133">Transmembrane helix</keyword>
<feature type="transmembrane region" description="Helical" evidence="9">
    <location>
        <begin position="155"/>
        <end position="173"/>
    </location>
</feature>
<evidence type="ECO:0000256" key="4">
    <source>
        <dbReference type="ARBA" id="ARBA00022692"/>
    </source>
</evidence>
<evidence type="ECO:0000256" key="6">
    <source>
        <dbReference type="ARBA" id="ARBA00023136"/>
    </source>
</evidence>
<evidence type="ECO:0000256" key="9">
    <source>
        <dbReference type="SAM" id="Phobius"/>
    </source>
</evidence>
<feature type="transmembrane region" description="Helical" evidence="9">
    <location>
        <begin position="321"/>
        <end position="337"/>
    </location>
</feature>
<keyword evidence="6 9" id="KW-0472">Membrane</keyword>
<organism evidence="10 11">
    <name type="scientific">Methylorubrum zatmanii</name>
    <dbReference type="NCBI Taxonomy" id="29429"/>
    <lineage>
        <taxon>Bacteria</taxon>
        <taxon>Pseudomonadati</taxon>
        <taxon>Pseudomonadota</taxon>
        <taxon>Alphaproteobacteria</taxon>
        <taxon>Hyphomicrobiales</taxon>
        <taxon>Methylobacteriaceae</taxon>
        <taxon>Methylorubrum</taxon>
    </lineage>
</organism>
<comment type="caution">
    <text evidence="10">The sequence shown here is derived from an EMBL/GenBank/DDBJ whole genome shotgun (WGS) entry which is preliminary data.</text>
</comment>
<evidence type="ECO:0000256" key="3">
    <source>
        <dbReference type="ARBA" id="ARBA00022679"/>
    </source>
</evidence>
<comment type="similarity">
    <text evidence="7">Belongs to the glycosyltransferase 87 family.</text>
</comment>
<proteinExistence type="inferred from homology"/>
<feature type="transmembrane region" description="Helical" evidence="9">
    <location>
        <begin position="203"/>
        <end position="223"/>
    </location>
</feature>
<keyword evidence="4 9" id="KW-0812">Transmembrane</keyword>
<sequence>MQTAQTSGSRATCGRGGPYVQPGREPHRAPTPLAALATPLVTRTLLVALALVVLGKAARYAGILPSVDLTDFDAFHIAGRMVWRGDIADAYHLPALLRVQRTLTGNEAFLPWTYPPPFDLVVAGLALLPISLAYLAFVGTTLAAYLLVLARIAGPLFPVTLLALFPVLFIGVASGQNGFLTGTLIGLTGLGLLGGRTGAGVPLGLMVIKPHLAVGLGLCALLMRRWACLAVAALVATLAAGLATAVLGLAIWPAFLRGVDEAKAFLAAGEYPLFRMVSVYAWLRSVGLAAPLALAAQMATAMAALGLIGRALQRRLPPRQVVGLAALVSLLVSPYAYDYDLPLYGIALALLLPDLLERASRGEQITLLGLGWGAGGYGFVTNSVWGDIETAPPVGVSFAAPILLVLLALIWRILRRGRPAEAVLPSAGPAAA</sequence>
<evidence type="ECO:0000256" key="1">
    <source>
        <dbReference type="ARBA" id="ARBA00004651"/>
    </source>
</evidence>
<keyword evidence="11" id="KW-1185">Reference proteome</keyword>
<keyword evidence="2" id="KW-1003">Cell membrane</keyword>
<dbReference type="Pfam" id="PF09594">
    <property type="entry name" value="GT87"/>
    <property type="match status" value="1"/>
</dbReference>
<dbReference type="InterPro" id="IPR018584">
    <property type="entry name" value="GT87"/>
</dbReference>
<name>A0ABW1WT03_9HYPH</name>
<evidence type="ECO:0000313" key="10">
    <source>
        <dbReference type="EMBL" id="MFC6391423.1"/>
    </source>
</evidence>
<evidence type="ECO:0000256" key="2">
    <source>
        <dbReference type="ARBA" id="ARBA00022475"/>
    </source>
</evidence>
<dbReference type="EMBL" id="JBHSTT010000074">
    <property type="protein sequence ID" value="MFC6391423.1"/>
    <property type="molecule type" value="Genomic_DNA"/>
</dbReference>
<feature type="transmembrane region" description="Helical" evidence="9">
    <location>
        <begin position="289"/>
        <end position="309"/>
    </location>
</feature>
<dbReference type="EC" id="2.4.-.-" evidence="10"/>
<accession>A0ABW1WT03</accession>
<evidence type="ECO:0000256" key="7">
    <source>
        <dbReference type="ARBA" id="ARBA00024033"/>
    </source>
</evidence>
<evidence type="ECO:0000313" key="11">
    <source>
        <dbReference type="Proteomes" id="UP001596237"/>
    </source>
</evidence>
<feature type="transmembrane region" description="Helical" evidence="9">
    <location>
        <begin position="229"/>
        <end position="252"/>
    </location>
</feature>